<dbReference type="EMBL" id="CP021920">
    <property type="protein sequence ID" value="ASB89371.1"/>
    <property type="molecule type" value="Genomic_DNA"/>
</dbReference>
<dbReference type="Proteomes" id="UP000196877">
    <property type="component" value="Chromosome"/>
</dbReference>
<accession>A0ABN5AFE4</accession>
<keyword evidence="1" id="KW-0472">Membrane</keyword>
<protein>
    <recommendedName>
        <fullName evidence="4">Permease</fullName>
    </recommendedName>
</protein>
<proteinExistence type="predicted"/>
<organism evidence="2 3">
    <name type="scientific">Bacillus sonorensis</name>
    <dbReference type="NCBI Taxonomy" id="119858"/>
    <lineage>
        <taxon>Bacteria</taxon>
        <taxon>Bacillati</taxon>
        <taxon>Bacillota</taxon>
        <taxon>Bacilli</taxon>
        <taxon>Bacillales</taxon>
        <taxon>Bacillaceae</taxon>
        <taxon>Bacillus</taxon>
    </lineage>
</organism>
<feature type="transmembrane region" description="Helical" evidence="1">
    <location>
        <begin position="96"/>
        <end position="120"/>
    </location>
</feature>
<sequence length="124" mass="14336">MTSQRNFYFLGVLFLILLGVIAFFRVATNSLSFIEILMYGTAAFICFARGYIYHQFKQKDERANFIKQKGTKYSFIALLIYLVLILYGTYFNVITLTIFEIISTVIALTLITLFTSMIILSKKH</sequence>
<dbReference type="GeneID" id="92853197"/>
<keyword evidence="3" id="KW-1185">Reference proteome</keyword>
<feature type="transmembrane region" description="Helical" evidence="1">
    <location>
        <begin position="7"/>
        <end position="27"/>
    </location>
</feature>
<evidence type="ECO:0000313" key="2">
    <source>
        <dbReference type="EMBL" id="ASB89371.1"/>
    </source>
</evidence>
<dbReference type="RefSeq" id="WP_006640187.1">
    <property type="nucleotide sequence ID" value="NZ_BORD01000004.1"/>
</dbReference>
<evidence type="ECO:0008006" key="4">
    <source>
        <dbReference type="Google" id="ProtNLM"/>
    </source>
</evidence>
<feature type="transmembrane region" description="Helical" evidence="1">
    <location>
        <begin position="33"/>
        <end position="52"/>
    </location>
</feature>
<evidence type="ECO:0000256" key="1">
    <source>
        <dbReference type="SAM" id="Phobius"/>
    </source>
</evidence>
<keyword evidence="1" id="KW-0812">Transmembrane</keyword>
<reference evidence="2 3" key="1">
    <citation type="submission" date="2017-06" db="EMBL/GenBank/DDBJ databases">
        <title>Genome sequence of Bacillus sonorensis strain SRCM101395.</title>
        <authorList>
            <person name="Cho S.H."/>
        </authorList>
    </citation>
    <scope>NUCLEOTIDE SEQUENCE [LARGE SCALE GENOMIC DNA]</scope>
    <source>
        <strain evidence="2 3">SRCM101395</strain>
    </source>
</reference>
<gene>
    <name evidence="2" type="ORF">S101395_02864</name>
</gene>
<feature type="transmembrane region" description="Helical" evidence="1">
    <location>
        <begin position="73"/>
        <end position="90"/>
    </location>
</feature>
<name>A0ABN5AFE4_9BACI</name>
<keyword evidence="1" id="KW-1133">Transmembrane helix</keyword>
<evidence type="ECO:0000313" key="3">
    <source>
        <dbReference type="Proteomes" id="UP000196877"/>
    </source>
</evidence>